<accession>A0A7X9P2V3</accession>
<organism evidence="2 3">
    <name type="scientific">Flammeovirga aprica JL-4</name>
    <dbReference type="NCBI Taxonomy" id="694437"/>
    <lineage>
        <taxon>Bacteria</taxon>
        <taxon>Pseudomonadati</taxon>
        <taxon>Bacteroidota</taxon>
        <taxon>Cytophagia</taxon>
        <taxon>Cytophagales</taxon>
        <taxon>Flammeovirgaceae</taxon>
        <taxon>Flammeovirga</taxon>
    </lineage>
</organism>
<keyword evidence="3" id="KW-1185">Reference proteome</keyword>
<dbReference type="Proteomes" id="UP000576082">
    <property type="component" value="Unassembled WGS sequence"/>
</dbReference>
<feature type="chain" id="PRO_5031552857" evidence="1">
    <location>
        <begin position="24"/>
        <end position="205"/>
    </location>
</feature>
<reference evidence="2 3" key="1">
    <citation type="submission" date="2020-04" db="EMBL/GenBank/DDBJ databases">
        <title>Flammeovirga sp. SR4, a novel species isolated from seawater.</title>
        <authorList>
            <person name="Wang X."/>
        </authorList>
    </citation>
    <scope>NUCLEOTIDE SEQUENCE [LARGE SCALE GENOMIC DNA]</scope>
    <source>
        <strain evidence="2 3">ATCC 23126</strain>
    </source>
</reference>
<dbReference type="GO" id="GO:0016787">
    <property type="term" value="F:hydrolase activity"/>
    <property type="evidence" value="ECO:0007669"/>
    <property type="project" value="UniProtKB-KW"/>
</dbReference>
<sequence length="205" mass="22349">MKTINFFKKYSLVALLASGCLFTSCDKDEVVPEEENELEVITDVKLVFTNTADGTDVVTATAQDPDGPGLKDLEIKDAINLGVGKTYLLTYEIMNNLEEPGEDIGEEIAGEADEHQFFFGFTNNAFSNPEGNGNIDNASDAINYKDEDNNRNPVGLTTEWTTSATAVSAGEFRVVLKHQPGVKTSTSGFNDGDTDFDLKFVLNIQ</sequence>
<evidence type="ECO:0000256" key="1">
    <source>
        <dbReference type="SAM" id="SignalP"/>
    </source>
</evidence>
<evidence type="ECO:0000313" key="2">
    <source>
        <dbReference type="EMBL" id="NME68543.1"/>
    </source>
</evidence>
<evidence type="ECO:0000313" key="3">
    <source>
        <dbReference type="Proteomes" id="UP000576082"/>
    </source>
</evidence>
<gene>
    <name evidence="2" type="ORF">HHU12_11285</name>
</gene>
<dbReference type="EMBL" id="JABANE010000025">
    <property type="protein sequence ID" value="NME68543.1"/>
    <property type="molecule type" value="Genomic_DNA"/>
</dbReference>
<proteinExistence type="predicted"/>
<protein>
    <submittedName>
        <fullName evidence="2">GTP cyclohydrolase</fullName>
    </submittedName>
</protein>
<dbReference type="PROSITE" id="PS51257">
    <property type="entry name" value="PROKAR_LIPOPROTEIN"/>
    <property type="match status" value="1"/>
</dbReference>
<keyword evidence="2" id="KW-0378">Hydrolase</keyword>
<dbReference type="RefSeq" id="WP_169656844.1">
    <property type="nucleotide sequence ID" value="NZ_JABANE010000025.1"/>
</dbReference>
<keyword evidence="1" id="KW-0732">Signal</keyword>
<feature type="signal peptide" evidence="1">
    <location>
        <begin position="1"/>
        <end position="23"/>
    </location>
</feature>
<comment type="caution">
    <text evidence="2">The sequence shown here is derived from an EMBL/GenBank/DDBJ whole genome shotgun (WGS) entry which is preliminary data.</text>
</comment>
<dbReference type="AlphaFoldDB" id="A0A7X9P2V3"/>
<name>A0A7X9P2V3_9BACT</name>